<dbReference type="EMBL" id="JAFKCS010000006">
    <property type="protein sequence ID" value="MBN7819863.1"/>
    <property type="molecule type" value="Genomic_DNA"/>
</dbReference>
<evidence type="ECO:0000256" key="7">
    <source>
        <dbReference type="ARBA" id="ARBA00023065"/>
    </source>
</evidence>
<accession>A0ABS3CRX3</accession>
<feature type="chain" id="PRO_5046031344" evidence="13">
    <location>
        <begin position="25"/>
        <end position="747"/>
    </location>
</feature>
<evidence type="ECO:0000256" key="6">
    <source>
        <dbReference type="ARBA" id="ARBA00023004"/>
    </source>
</evidence>
<dbReference type="InterPro" id="IPR000531">
    <property type="entry name" value="Beta-barrel_TonB"/>
</dbReference>
<dbReference type="PANTHER" id="PTHR32552">
    <property type="entry name" value="FERRICHROME IRON RECEPTOR-RELATED"/>
    <property type="match status" value="1"/>
</dbReference>
<evidence type="ECO:0000256" key="12">
    <source>
        <dbReference type="RuleBase" id="RU003357"/>
    </source>
</evidence>
<keyword evidence="8 12" id="KW-0798">TonB box</keyword>
<evidence type="ECO:0000256" key="3">
    <source>
        <dbReference type="ARBA" id="ARBA00022452"/>
    </source>
</evidence>
<dbReference type="InterPro" id="IPR036942">
    <property type="entry name" value="Beta-barrel_TonB_sf"/>
</dbReference>
<keyword evidence="10 11" id="KW-0998">Cell outer membrane</keyword>
<keyword evidence="5 11" id="KW-0812">Transmembrane</keyword>
<dbReference type="Pfam" id="PF00593">
    <property type="entry name" value="TonB_dep_Rec_b-barrel"/>
    <property type="match status" value="1"/>
</dbReference>
<evidence type="ECO:0000256" key="2">
    <source>
        <dbReference type="ARBA" id="ARBA00022448"/>
    </source>
</evidence>
<comment type="subcellular location">
    <subcellularLocation>
        <location evidence="1 11">Cell outer membrane</location>
        <topology evidence="1 11">Multi-pass membrane protein</topology>
    </subcellularLocation>
</comment>
<gene>
    <name evidence="16" type="ORF">J0A65_08295</name>
</gene>
<evidence type="ECO:0000256" key="1">
    <source>
        <dbReference type="ARBA" id="ARBA00004571"/>
    </source>
</evidence>
<keyword evidence="16" id="KW-0675">Receptor</keyword>
<dbReference type="PROSITE" id="PS52016">
    <property type="entry name" value="TONB_DEPENDENT_REC_3"/>
    <property type="match status" value="1"/>
</dbReference>
<dbReference type="Proteomes" id="UP000663992">
    <property type="component" value="Unassembled WGS sequence"/>
</dbReference>
<dbReference type="Pfam" id="PF07715">
    <property type="entry name" value="Plug"/>
    <property type="match status" value="1"/>
</dbReference>
<dbReference type="Gene3D" id="2.40.170.20">
    <property type="entry name" value="TonB-dependent receptor, beta-barrel domain"/>
    <property type="match status" value="1"/>
</dbReference>
<keyword evidence="13" id="KW-0732">Signal</keyword>
<reference evidence="16 17" key="1">
    <citation type="submission" date="2021-03" db="EMBL/GenBank/DDBJ databases">
        <title>novel species isolated from a fishpond in China.</title>
        <authorList>
            <person name="Lu H."/>
            <person name="Cai Z."/>
        </authorList>
    </citation>
    <scope>NUCLEOTIDE SEQUENCE [LARGE SCALE GENOMIC DNA]</scope>
    <source>
        <strain evidence="16 17">Y57</strain>
    </source>
</reference>
<evidence type="ECO:0000313" key="16">
    <source>
        <dbReference type="EMBL" id="MBN7819863.1"/>
    </source>
</evidence>
<keyword evidence="17" id="KW-1185">Reference proteome</keyword>
<comment type="similarity">
    <text evidence="11 12">Belongs to the TonB-dependent receptor family.</text>
</comment>
<keyword evidence="7" id="KW-0406">Ion transport</keyword>
<dbReference type="InterPro" id="IPR012910">
    <property type="entry name" value="Plug_dom"/>
</dbReference>
<dbReference type="InterPro" id="IPR039426">
    <property type="entry name" value="TonB-dep_rcpt-like"/>
</dbReference>
<proteinExistence type="inferred from homology"/>
<feature type="domain" description="TonB-dependent receptor plug" evidence="15">
    <location>
        <begin position="50"/>
        <end position="160"/>
    </location>
</feature>
<evidence type="ECO:0000259" key="15">
    <source>
        <dbReference type="Pfam" id="PF07715"/>
    </source>
</evidence>
<evidence type="ECO:0000256" key="11">
    <source>
        <dbReference type="PROSITE-ProRule" id="PRU01360"/>
    </source>
</evidence>
<keyword evidence="3 11" id="KW-1134">Transmembrane beta strand</keyword>
<keyword evidence="4" id="KW-0410">Iron transport</keyword>
<evidence type="ECO:0000256" key="13">
    <source>
        <dbReference type="SAM" id="SignalP"/>
    </source>
</evidence>
<sequence>MKTMNKALVGLAVQAALLSAPLMAQEQSAKKETNTLEKIEVTAQKRTQSIQEVPISIAALSGERLQAIFSAGDDVQALANRIPGLYAESSNGRVAPRFYIRGLGNSDFDLAASQPVSIIMDDVVMENVILKSFPLFDVQRVEVIRGPQGSLFGRNTTAGIVKFDTAKPGQSFDAFVKAAGGTYGTMNFEGAVGNAINDEWSFRLSGLSQNRDDWVANDFTGEEDAMGGHHENAGRLQLLYENNDFSALLNLHTRDLDGTASIFRANAVSTGSNDLNSSYDRDRVSYDKGDNNFQKYRSHGASLKLEKGFDGFSLTSITAYETADGRGKADVDGGVAGVGPGLIPFDAVTEDQLNDLKQFTQELRVASEGTRGYDWQFGAFFFDSSFGVTSIDGLYGASTVYHDNYTWAVFGQGSYDLSEQLSLTGGLRYTYDEKDFRVGAQNVGGACLFLDFNGDGITECQIQDYDDINVDDGQLSWELALNYNLTNSTSLFSRLASGFRAQTIQGRNVAFEGAPTTADAETITSFEVGMKSDLLDNTLRLNVALFYYEIDDIQISAIGGEAQGNSLLNADSGEGKGFEIDLEYLATDNLTLTAGYGYSDTELQDDDQTVAPCGGAGQCTVLDPMVNGQALIDGNPFPQSPKQIVNFTARYAVPMGDDGEFFVFTDWAFQGKTNLFLYDAVEFRTKDNFEGGLRIGYENFSHDFTVALFGRNITDEDNIKGAVDFNNNTVFVNEPRIVGVEFKMNFY</sequence>
<evidence type="ECO:0000259" key="14">
    <source>
        <dbReference type="Pfam" id="PF00593"/>
    </source>
</evidence>
<name>A0ABS3CRX3_9ALTE</name>
<evidence type="ECO:0000256" key="5">
    <source>
        <dbReference type="ARBA" id="ARBA00022692"/>
    </source>
</evidence>
<dbReference type="RefSeq" id="WP_206593704.1">
    <property type="nucleotide sequence ID" value="NZ_JAFKCS010000006.1"/>
</dbReference>
<evidence type="ECO:0000256" key="9">
    <source>
        <dbReference type="ARBA" id="ARBA00023136"/>
    </source>
</evidence>
<dbReference type="SUPFAM" id="SSF56935">
    <property type="entry name" value="Porins"/>
    <property type="match status" value="1"/>
</dbReference>
<feature type="domain" description="TonB-dependent receptor-like beta-barrel" evidence="14">
    <location>
        <begin position="260"/>
        <end position="712"/>
    </location>
</feature>
<dbReference type="PANTHER" id="PTHR32552:SF81">
    <property type="entry name" value="TONB-DEPENDENT OUTER MEMBRANE RECEPTOR"/>
    <property type="match status" value="1"/>
</dbReference>
<keyword evidence="9 11" id="KW-0472">Membrane</keyword>
<comment type="caution">
    <text evidence="16">The sequence shown here is derived from an EMBL/GenBank/DDBJ whole genome shotgun (WGS) entry which is preliminary data.</text>
</comment>
<evidence type="ECO:0000256" key="4">
    <source>
        <dbReference type="ARBA" id="ARBA00022496"/>
    </source>
</evidence>
<organism evidence="16 17">
    <name type="scientific">Bowmanella yangjiangensis</name>
    <dbReference type="NCBI Taxonomy" id="2811230"/>
    <lineage>
        <taxon>Bacteria</taxon>
        <taxon>Pseudomonadati</taxon>
        <taxon>Pseudomonadota</taxon>
        <taxon>Gammaproteobacteria</taxon>
        <taxon>Alteromonadales</taxon>
        <taxon>Alteromonadaceae</taxon>
        <taxon>Bowmanella</taxon>
    </lineage>
</organism>
<evidence type="ECO:0000256" key="10">
    <source>
        <dbReference type="ARBA" id="ARBA00023237"/>
    </source>
</evidence>
<evidence type="ECO:0000313" key="17">
    <source>
        <dbReference type="Proteomes" id="UP000663992"/>
    </source>
</evidence>
<protein>
    <submittedName>
        <fullName evidence="16">TonB-dependent receptor</fullName>
    </submittedName>
</protein>
<feature type="signal peptide" evidence="13">
    <location>
        <begin position="1"/>
        <end position="24"/>
    </location>
</feature>
<evidence type="ECO:0000256" key="8">
    <source>
        <dbReference type="ARBA" id="ARBA00023077"/>
    </source>
</evidence>
<keyword evidence="2 11" id="KW-0813">Transport</keyword>
<keyword evidence="6" id="KW-0408">Iron</keyword>